<keyword evidence="2" id="KW-1185">Reference proteome</keyword>
<dbReference type="PANTHER" id="PTHR34488:SF1">
    <property type="entry name" value="SI:CH211-245H14.1-RELATED"/>
    <property type="match status" value="1"/>
</dbReference>
<comment type="caution">
    <text evidence="1">The sequence shown here is derived from an EMBL/GenBank/DDBJ whole genome shotgun (WGS) entry which is preliminary data.</text>
</comment>
<dbReference type="PANTHER" id="PTHR34488">
    <property type="entry name" value="SI:CH211-245H14.1-RELATED"/>
    <property type="match status" value="1"/>
</dbReference>
<protein>
    <submittedName>
        <fullName evidence="1">Uncharacterized protein</fullName>
    </submittedName>
</protein>
<sequence>DKEAKNYCKKCSNCSRNIVFITEIGQDTFNIQISLQPEENEKVSSEENRDEAADTQMNSGLCRSCNAHFVVSNKVEKTDKQRRLEITLFFNGGTRLAPSDQEQPQHKEESWTLWDLIEYVWNIPRLWYSVKVCWFFTGETFGAHKAIMENVKNSNKLLLTLEEEESPKDSHAIVVFCPINSRVGSDVESAMRDPKVSSSDKPVILVLMHHTRDVNHSTKGRKWSEVYANIVLEAHVLFHETQPGLLDCRQNDQAIEAVREKLYSYRK</sequence>
<gene>
    <name evidence="1" type="ORF">GOODEAATRI_001049</name>
</gene>
<proteinExistence type="predicted"/>
<feature type="non-terminal residue" evidence="1">
    <location>
        <position position="1"/>
    </location>
</feature>
<evidence type="ECO:0000313" key="2">
    <source>
        <dbReference type="Proteomes" id="UP001476798"/>
    </source>
</evidence>
<accession>A0ABV0P0D7</accession>
<organism evidence="1 2">
    <name type="scientific">Goodea atripinnis</name>
    <dbReference type="NCBI Taxonomy" id="208336"/>
    <lineage>
        <taxon>Eukaryota</taxon>
        <taxon>Metazoa</taxon>
        <taxon>Chordata</taxon>
        <taxon>Craniata</taxon>
        <taxon>Vertebrata</taxon>
        <taxon>Euteleostomi</taxon>
        <taxon>Actinopterygii</taxon>
        <taxon>Neopterygii</taxon>
        <taxon>Teleostei</taxon>
        <taxon>Neoteleostei</taxon>
        <taxon>Acanthomorphata</taxon>
        <taxon>Ovalentaria</taxon>
        <taxon>Atherinomorphae</taxon>
        <taxon>Cyprinodontiformes</taxon>
        <taxon>Goodeidae</taxon>
        <taxon>Goodea</taxon>
    </lineage>
</organism>
<name>A0ABV0P0D7_9TELE</name>
<reference evidence="1 2" key="1">
    <citation type="submission" date="2021-06" db="EMBL/GenBank/DDBJ databases">
        <authorList>
            <person name="Palmer J.M."/>
        </authorList>
    </citation>
    <scope>NUCLEOTIDE SEQUENCE [LARGE SCALE GENOMIC DNA]</scope>
    <source>
        <strain evidence="1 2">GA_2019</strain>
        <tissue evidence="1">Muscle</tissue>
    </source>
</reference>
<dbReference type="EMBL" id="JAHRIO010060001">
    <property type="protein sequence ID" value="MEQ2177167.1"/>
    <property type="molecule type" value="Genomic_DNA"/>
</dbReference>
<dbReference type="Proteomes" id="UP001476798">
    <property type="component" value="Unassembled WGS sequence"/>
</dbReference>
<evidence type="ECO:0000313" key="1">
    <source>
        <dbReference type="EMBL" id="MEQ2177167.1"/>
    </source>
</evidence>